<sequence length="76" mass="8444">MALTHKAKKRWSLVILLVGLPVYIVSAVTILNVLYPDPNARAPFWVELGIYIGLGVLWAFPFKFMFKGIGQADPNG</sequence>
<keyword evidence="1" id="KW-0812">Transmembrane</keyword>
<dbReference type="InterPro" id="IPR021265">
    <property type="entry name" value="DUF2842"/>
</dbReference>
<evidence type="ECO:0000313" key="3">
    <source>
        <dbReference type="Proteomes" id="UP001200557"/>
    </source>
</evidence>
<feature type="transmembrane region" description="Helical" evidence="1">
    <location>
        <begin position="12"/>
        <end position="36"/>
    </location>
</feature>
<evidence type="ECO:0000313" key="2">
    <source>
        <dbReference type="EMBL" id="MCF2870137.1"/>
    </source>
</evidence>
<organism evidence="2 3">
    <name type="scientific">Octadecabacter dasysiphoniae</name>
    <dbReference type="NCBI Taxonomy" id="2909341"/>
    <lineage>
        <taxon>Bacteria</taxon>
        <taxon>Pseudomonadati</taxon>
        <taxon>Pseudomonadota</taxon>
        <taxon>Alphaproteobacteria</taxon>
        <taxon>Rhodobacterales</taxon>
        <taxon>Roseobacteraceae</taxon>
        <taxon>Octadecabacter</taxon>
    </lineage>
</organism>
<protein>
    <submittedName>
        <fullName evidence="2">DUF2842 domain-containing protein</fullName>
    </submittedName>
</protein>
<name>A0ABS9CSR5_9RHOB</name>
<reference evidence="2 3" key="1">
    <citation type="submission" date="2022-01" db="EMBL/GenBank/DDBJ databases">
        <title>Octadecabacter sp. nov., isolated from a marine alga.</title>
        <authorList>
            <person name="Jin M.S."/>
            <person name="Kim H.M."/>
            <person name="Han D.M."/>
            <person name="Jung J.J."/>
            <person name="Jeon C.O."/>
        </authorList>
    </citation>
    <scope>NUCLEOTIDE SEQUENCE [LARGE SCALE GENOMIC DNA]</scope>
    <source>
        <strain evidence="2 3">G9-8</strain>
    </source>
</reference>
<evidence type="ECO:0000256" key="1">
    <source>
        <dbReference type="SAM" id="Phobius"/>
    </source>
</evidence>
<feature type="transmembrane region" description="Helical" evidence="1">
    <location>
        <begin position="42"/>
        <end position="60"/>
    </location>
</feature>
<keyword evidence="1" id="KW-1133">Transmembrane helix</keyword>
<dbReference type="RefSeq" id="WP_235224251.1">
    <property type="nucleotide sequence ID" value="NZ_JAKGAQ010000001.1"/>
</dbReference>
<accession>A0ABS9CSR5</accession>
<keyword evidence="1" id="KW-0472">Membrane</keyword>
<gene>
    <name evidence="2" type="ORF">L0664_03575</name>
</gene>
<dbReference type="EMBL" id="JAKGAQ010000001">
    <property type="protein sequence ID" value="MCF2870137.1"/>
    <property type="molecule type" value="Genomic_DNA"/>
</dbReference>
<dbReference type="Proteomes" id="UP001200557">
    <property type="component" value="Unassembled WGS sequence"/>
</dbReference>
<keyword evidence="3" id="KW-1185">Reference proteome</keyword>
<dbReference type="Pfam" id="PF11003">
    <property type="entry name" value="DUF2842"/>
    <property type="match status" value="1"/>
</dbReference>
<comment type="caution">
    <text evidence="2">The sequence shown here is derived from an EMBL/GenBank/DDBJ whole genome shotgun (WGS) entry which is preliminary data.</text>
</comment>
<proteinExistence type="predicted"/>